<name>A0A2Z2KIH6_9BACL</name>
<dbReference type="RefSeq" id="WP_087916044.1">
    <property type="nucleotide sequence ID" value="NZ_CP021780.1"/>
</dbReference>
<keyword evidence="2" id="KW-1185">Reference proteome</keyword>
<evidence type="ECO:0000313" key="1">
    <source>
        <dbReference type="EMBL" id="ASA22039.1"/>
    </source>
</evidence>
<dbReference type="AlphaFoldDB" id="A0A2Z2KIH6"/>
<accession>A0A2Z2KIH6</accession>
<dbReference type="KEGG" id="pdh:B9T62_15405"/>
<gene>
    <name evidence="1" type="ORF">B9T62_15405</name>
</gene>
<proteinExistence type="predicted"/>
<protein>
    <submittedName>
        <fullName evidence="1">Uncharacterized protein</fullName>
    </submittedName>
</protein>
<dbReference type="Proteomes" id="UP000249890">
    <property type="component" value="Chromosome"/>
</dbReference>
<dbReference type="OrthoDB" id="2664296at2"/>
<evidence type="ECO:0000313" key="2">
    <source>
        <dbReference type="Proteomes" id="UP000249890"/>
    </source>
</evidence>
<reference evidence="1 2" key="1">
    <citation type="submission" date="2017-06" db="EMBL/GenBank/DDBJ databases">
        <title>Complete genome sequence of Paenibacillus donghaensis KCTC 13049T isolated from East Sea sediment, South Korea.</title>
        <authorList>
            <person name="Jung B.K."/>
            <person name="Hong S.-J."/>
            <person name="Shin J.-H."/>
        </authorList>
    </citation>
    <scope>NUCLEOTIDE SEQUENCE [LARGE SCALE GENOMIC DNA]</scope>
    <source>
        <strain evidence="1 2">KCTC 13049</strain>
    </source>
</reference>
<sequence length="90" mass="10258">MITKFRITNKRNAFIAAVQSQRAQDFAIAKSRRQFKHEASDKTPYVPGQLGLSVVATAIQKEYGGILNRTGRKLLAKATRKARPRFYNYQ</sequence>
<dbReference type="EMBL" id="CP021780">
    <property type="protein sequence ID" value="ASA22039.1"/>
    <property type="molecule type" value="Genomic_DNA"/>
</dbReference>
<organism evidence="1 2">
    <name type="scientific">Paenibacillus donghaensis</name>
    <dbReference type="NCBI Taxonomy" id="414771"/>
    <lineage>
        <taxon>Bacteria</taxon>
        <taxon>Bacillati</taxon>
        <taxon>Bacillota</taxon>
        <taxon>Bacilli</taxon>
        <taxon>Bacillales</taxon>
        <taxon>Paenibacillaceae</taxon>
        <taxon>Paenibacillus</taxon>
    </lineage>
</organism>